<dbReference type="CDD" id="cd00060">
    <property type="entry name" value="FHA"/>
    <property type="match status" value="1"/>
</dbReference>
<protein>
    <submittedName>
        <fullName evidence="4">Uncharacterized protein ImpI/VasC</fullName>
    </submittedName>
</protein>
<sequence>MPIIVTITKVPESSNVAESTKTFDEQGGTIGRGADNAWILDDPERFLSARHCQFSSENGQFYITDLSTNGTFFNGSVNPMGKGSKLPINDGNVFAIGDYEFSVNVNQSMQNVSADPFASSGSSLGDDIFSSPPADNGFGLSDNSPFGGGHVSSSEPLFTSSTEETDPLAALDKAQGGSQAGGLGLGDSGFASSASGTDPFQSTPASDPFGGPTHSDQADPLNQQISWPNSVPESNAAGIPDDWDDDLMSAEPAPAAPVQAPAPTPTPKPAQRAPVPQPAASPAPSAQVSTQDNAAMLAQQKANEKMQLELEVLKQQMNSQQRGVQTNVTVDTTLIDAMGLQTNNLVDAEITQMNQLVGEVMREMVSGLMQVLGSRSSIKNEFRMNVTTIQPVENNPLKFSANIDDALENMFIKQGNAYKNPVESVKDSFDGIAEHQVAILAGIRAAFKGVIERFDPILLEQRFAKQKKSGIMPGSQKAKNWELYLEYYNDLAGDIDNSFQFLFGDEFVQAYEDQLQQLVIARKQQNKT</sequence>
<evidence type="ECO:0000259" key="3">
    <source>
        <dbReference type="PROSITE" id="PS50006"/>
    </source>
</evidence>
<dbReference type="NCBIfam" id="TIGR03354">
    <property type="entry name" value="VI_FHA"/>
    <property type="match status" value="1"/>
</dbReference>
<feature type="compositionally biased region" description="Polar residues" evidence="2">
    <location>
        <begin position="220"/>
        <end position="233"/>
    </location>
</feature>
<dbReference type="SUPFAM" id="SSF49879">
    <property type="entry name" value="SMAD/FHA domain"/>
    <property type="match status" value="1"/>
</dbReference>
<evidence type="ECO:0000256" key="1">
    <source>
        <dbReference type="SAM" id="Coils"/>
    </source>
</evidence>
<evidence type="ECO:0000313" key="4">
    <source>
        <dbReference type="EMBL" id="VAW58423.1"/>
    </source>
</evidence>
<dbReference type="PROSITE" id="PS50006">
    <property type="entry name" value="FHA_DOMAIN"/>
    <property type="match status" value="1"/>
</dbReference>
<feature type="compositionally biased region" description="Polar residues" evidence="2">
    <location>
        <begin position="151"/>
        <end position="162"/>
    </location>
</feature>
<organism evidence="4">
    <name type="scientific">hydrothermal vent metagenome</name>
    <dbReference type="NCBI Taxonomy" id="652676"/>
    <lineage>
        <taxon>unclassified sequences</taxon>
        <taxon>metagenomes</taxon>
        <taxon>ecological metagenomes</taxon>
    </lineage>
</organism>
<dbReference type="AlphaFoldDB" id="A0A3B0X1N5"/>
<dbReference type="EMBL" id="UOFH01000009">
    <property type="protein sequence ID" value="VAW58423.1"/>
    <property type="molecule type" value="Genomic_DNA"/>
</dbReference>
<accession>A0A3B0X1N5</accession>
<dbReference type="Pfam" id="PF20232">
    <property type="entry name" value="T6SS_FHA_C"/>
    <property type="match status" value="1"/>
</dbReference>
<dbReference type="Gene3D" id="2.60.200.20">
    <property type="match status" value="1"/>
</dbReference>
<gene>
    <name evidence="4" type="ORF">MNBD_GAMMA08-206</name>
</gene>
<dbReference type="InterPro" id="IPR008984">
    <property type="entry name" value="SMAD_FHA_dom_sf"/>
</dbReference>
<dbReference type="InterPro" id="IPR017735">
    <property type="entry name" value="T6SS_FHA"/>
</dbReference>
<dbReference type="InterPro" id="IPR046883">
    <property type="entry name" value="T6SS_FHA_C"/>
</dbReference>
<reference evidence="4" key="1">
    <citation type="submission" date="2018-06" db="EMBL/GenBank/DDBJ databases">
        <authorList>
            <person name="Zhirakovskaya E."/>
        </authorList>
    </citation>
    <scope>NUCLEOTIDE SEQUENCE</scope>
</reference>
<dbReference type="InterPro" id="IPR000253">
    <property type="entry name" value="FHA_dom"/>
</dbReference>
<keyword evidence="1" id="KW-0175">Coiled coil</keyword>
<feature type="compositionally biased region" description="Gly residues" evidence="2">
    <location>
        <begin position="178"/>
        <end position="187"/>
    </location>
</feature>
<dbReference type="SMART" id="SM00240">
    <property type="entry name" value="FHA"/>
    <property type="match status" value="1"/>
</dbReference>
<proteinExistence type="predicted"/>
<dbReference type="Pfam" id="PF00498">
    <property type="entry name" value="FHA"/>
    <property type="match status" value="1"/>
</dbReference>
<feature type="compositionally biased region" description="Low complexity" evidence="2">
    <location>
        <begin position="250"/>
        <end position="259"/>
    </location>
</feature>
<name>A0A3B0X1N5_9ZZZZ</name>
<feature type="coiled-coil region" evidence="1">
    <location>
        <begin position="296"/>
        <end position="323"/>
    </location>
</feature>
<feature type="region of interest" description="Disordered" evidence="2">
    <location>
        <begin position="121"/>
        <end position="291"/>
    </location>
</feature>
<evidence type="ECO:0000256" key="2">
    <source>
        <dbReference type="SAM" id="MobiDB-lite"/>
    </source>
</evidence>
<feature type="domain" description="FHA" evidence="3">
    <location>
        <begin position="28"/>
        <end position="78"/>
    </location>
</feature>